<dbReference type="GO" id="GO:0071949">
    <property type="term" value="F:FAD binding"/>
    <property type="evidence" value="ECO:0007669"/>
    <property type="project" value="InterPro"/>
</dbReference>
<dbReference type="InterPro" id="IPR050631">
    <property type="entry name" value="PheA/TfdB_FAD_monoxygenase"/>
</dbReference>
<gene>
    <name evidence="3" type="ORF">SA2016_3593</name>
</gene>
<proteinExistence type="predicted"/>
<reference evidence="3 4" key="1">
    <citation type="submission" date="2016-02" db="EMBL/GenBank/DDBJ databases">
        <title>Complete genome of Sinomonas atrocyanea KCTC 3377.</title>
        <authorList>
            <person name="Kim K.M."/>
        </authorList>
    </citation>
    <scope>NUCLEOTIDE SEQUENCE [LARGE SCALE GENOMIC DNA]</scope>
    <source>
        <strain evidence="3 4">KCTC 3377</strain>
    </source>
</reference>
<dbReference type="OrthoDB" id="4246007at2"/>
<dbReference type="GO" id="GO:0019622">
    <property type="term" value="P:3-(3-hydroxy)phenylpropionate catabolic process"/>
    <property type="evidence" value="ECO:0007669"/>
    <property type="project" value="TreeGrafter"/>
</dbReference>
<evidence type="ECO:0000313" key="3">
    <source>
        <dbReference type="EMBL" id="AMM34251.1"/>
    </source>
</evidence>
<evidence type="ECO:0000259" key="2">
    <source>
        <dbReference type="Pfam" id="PF01494"/>
    </source>
</evidence>
<dbReference type="PANTHER" id="PTHR43476">
    <property type="entry name" value="3-(3-HYDROXY-PHENYL)PROPIONATE/3-HYDROXYCINNAMIC ACID HYDROXYLASE"/>
    <property type="match status" value="1"/>
</dbReference>
<dbReference type="InterPro" id="IPR036188">
    <property type="entry name" value="FAD/NAD-bd_sf"/>
</dbReference>
<dbReference type="InterPro" id="IPR002938">
    <property type="entry name" value="FAD-bd"/>
</dbReference>
<keyword evidence="1" id="KW-0560">Oxidoreductase</keyword>
<sequence>MGARHDIAVVGAGPVGLCFAVLLADLGLDVAVLEARPQRSRHTRAIGIHPPGLRVLARAGVAETVAAAGVPLREGAARTRDSGATRTVARIAFRPPVLAVPQWATEQALEDRLAVLAPAALRRGVRAVRAEQQEGGAVVRCEDGESVAARWVIAADGARSPLRAGLGIPVRTRALPDAYLMGDFADATGDGERAVLHLEAAGIVESFPLPGGVRRWVAHVPEPALDPSARDLARIVGERTGVRPDPSTCTMLSAFTVTERLAARLRSGRVLLAGDAAHEVSPIGGQGMNLGWLDAEAFVPLIAADVRARRDAPGPAWDELWAATEAERLRAAWSAARQARVNMALGRALPPGAMAARNTAFRALYRVPWLAERTAARFTMQG</sequence>
<dbReference type="STRING" id="37927.SA2016_3593"/>
<dbReference type="KEGG" id="satk:SA2016_3593"/>
<dbReference type="Pfam" id="PF01494">
    <property type="entry name" value="FAD_binding_3"/>
    <property type="match status" value="1"/>
</dbReference>
<dbReference type="Proteomes" id="UP000070134">
    <property type="component" value="Chromosome"/>
</dbReference>
<keyword evidence="4" id="KW-1185">Reference proteome</keyword>
<dbReference type="EMBL" id="CP014518">
    <property type="protein sequence ID" value="AMM34251.1"/>
    <property type="molecule type" value="Genomic_DNA"/>
</dbReference>
<dbReference type="PATRIC" id="fig|37927.3.peg.3686"/>
<organism evidence="3 4">
    <name type="scientific">Sinomonas atrocyanea</name>
    <dbReference type="NCBI Taxonomy" id="37927"/>
    <lineage>
        <taxon>Bacteria</taxon>
        <taxon>Bacillati</taxon>
        <taxon>Actinomycetota</taxon>
        <taxon>Actinomycetes</taxon>
        <taxon>Micrococcales</taxon>
        <taxon>Micrococcaceae</taxon>
        <taxon>Sinomonas</taxon>
    </lineage>
</organism>
<dbReference type="AlphaFoldDB" id="A0A127A5R0"/>
<dbReference type="Gene3D" id="3.30.70.2450">
    <property type="match status" value="1"/>
</dbReference>
<dbReference type="PRINTS" id="PR00420">
    <property type="entry name" value="RNGMNOXGNASE"/>
</dbReference>
<dbReference type="RefSeq" id="WP_066500717.1">
    <property type="nucleotide sequence ID" value="NZ_BJMO01000029.1"/>
</dbReference>
<evidence type="ECO:0000313" key="4">
    <source>
        <dbReference type="Proteomes" id="UP000070134"/>
    </source>
</evidence>
<accession>A0A127A5R0</accession>
<evidence type="ECO:0000256" key="1">
    <source>
        <dbReference type="ARBA" id="ARBA00023002"/>
    </source>
</evidence>
<feature type="domain" description="FAD-binding" evidence="2">
    <location>
        <begin position="6"/>
        <end position="338"/>
    </location>
</feature>
<name>A0A127A5R0_9MICC</name>
<dbReference type="GO" id="GO:0008688">
    <property type="term" value="F:3-(3-hydroxyphenyl)propionate hydroxylase activity"/>
    <property type="evidence" value="ECO:0007669"/>
    <property type="project" value="TreeGrafter"/>
</dbReference>
<dbReference type="PANTHER" id="PTHR43476:SF3">
    <property type="entry name" value="FAD-BINDING MONOOXYGENASE"/>
    <property type="match status" value="1"/>
</dbReference>
<dbReference type="Gene3D" id="3.50.50.60">
    <property type="entry name" value="FAD/NAD(P)-binding domain"/>
    <property type="match status" value="1"/>
</dbReference>
<protein>
    <submittedName>
        <fullName evidence="3">FAD binding domain protein</fullName>
    </submittedName>
</protein>
<dbReference type="SUPFAM" id="SSF51905">
    <property type="entry name" value="FAD/NAD(P)-binding domain"/>
    <property type="match status" value="1"/>
</dbReference>